<keyword evidence="3" id="KW-1185">Reference proteome</keyword>
<dbReference type="EMBL" id="BMZA01000006">
    <property type="protein sequence ID" value="GGZ04685.1"/>
    <property type="molecule type" value="Genomic_DNA"/>
</dbReference>
<evidence type="ECO:0000313" key="3">
    <source>
        <dbReference type="Proteomes" id="UP000648075"/>
    </source>
</evidence>
<proteinExistence type="predicted"/>
<protein>
    <recommendedName>
        <fullName evidence="1">HTH cro/C1-type domain-containing protein</fullName>
    </recommendedName>
</protein>
<dbReference type="Proteomes" id="UP000648075">
    <property type="component" value="Unassembled WGS sequence"/>
</dbReference>
<accession>A0A918PGD2</accession>
<sequence length="113" mass="12318">MGEMIAIPVEEYRDLRRAAEELADLRTFDQAKAAMARGEDEQVPAEIARRLIAGETPLRVWRDFRGLTQQRLSVASGVNRVQIANIESGTARGSVGTLVKLADALGIAVDDLV</sequence>
<evidence type="ECO:0000259" key="1">
    <source>
        <dbReference type="PROSITE" id="PS50943"/>
    </source>
</evidence>
<reference evidence="2" key="1">
    <citation type="journal article" date="2014" name="Int. J. Syst. Evol. Microbiol.">
        <title>Complete genome sequence of Corynebacterium casei LMG S-19264T (=DSM 44701T), isolated from a smear-ripened cheese.</title>
        <authorList>
            <consortium name="US DOE Joint Genome Institute (JGI-PGF)"/>
            <person name="Walter F."/>
            <person name="Albersmeier A."/>
            <person name="Kalinowski J."/>
            <person name="Ruckert C."/>
        </authorList>
    </citation>
    <scope>NUCLEOTIDE SEQUENCE</scope>
    <source>
        <strain evidence="2">KCTC 32255</strain>
    </source>
</reference>
<dbReference type="InterPro" id="IPR010982">
    <property type="entry name" value="Lambda_DNA-bd_dom_sf"/>
</dbReference>
<name>A0A918PGD2_9SPHN</name>
<reference evidence="2" key="2">
    <citation type="submission" date="2020-09" db="EMBL/GenBank/DDBJ databases">
        <authorList>
            <person name="Sun Q."/>
            <person name="Kim S."/>
        </authorList>
    </citation>
    <scope>NUCLEOTIDE SEQUENCE</scope>
    <source>
        <strain evidence="2">KCTC 32255</strain>
    </source>
</reference>
<dbReference type="Pfam" id="PF01381">
    <property type="entry name" value="HTH_3"/>
    <property type="match status" value="1"/>
</dbReference>
<dbReference type="Gene3D" id="1.10.260.40">
    <property type="entry name" value="lambda repressor-like DNA-binding domains"/>
    <property type="match status" value="1"/>
</dbReference>
<evidence type="ECO:0000313" key="2">
    <source>
        <dbReference type="EMBL" id="GGZ04685.1"/>
    </source>
</evidence>
<dbReference type="InterPro" id="IPR001387">
    <property type="entry name" value="Cro/C1-type_HTH"/>
</dbReference>
<dbReference type="GO" id="GO:0003677">
    <property type="term" value="F:DNA binding"/>
    <property type="evidence" value="ECO:0007669"/>
    <property type="project" value="InterPro"/>
</dbReference>
<organism evidence="2 3">
    <name type="scientific">Novosphingobium colocasiae</name>
    <dbReference type="NCBI Taxonomy" id="1256513"/>
    <lineage>
        <taxon>Bacteria</taxon>
        <taxon>Pseudomonadati</taxon>
        <taxon>Pseudomonadota</taxon>
        <taxon>Alphaproteobacteria</taxon>
        <taxon>Sphingomonadales</taxon>
        <taxon>Sphingomonadaceae</taxon>
        <taxon>Novosphingobium</taxon>
    </lineage>
</organism>
<gene>
    <name evidence="2" type="ORF">GCM10011614_19390</name>
</gene>
<dbReference type="RefSeq" id="WP_189621006.1">
    <property type="nucleotide sequence ID" value="NZ_BMZA01000006.1"/>
</dbReference>
<comment type="caution">
    <text evidence="2">The sequence shown here is derived from an EMBL/GenBank/DDBJ whole genome shotgun (WGS) entry which is preliminary data.</text>
</comment>
<feature type="domain" description="HTH cro/C1-type" evidence="1">
    <location>
        <begin position="58"/>
        <end position="112"/>
    </location>
</feature>
<dbReference type="CDD" id="cd00093">
    <property type="entry name" value="HTH_XRE"/>
    <property type="match status" value="1"/>
</dbReference>
<dbReference type="SUPFAM" id="SSF47413">
    <property type="entry name" value="lambda repressor-like DNA-binding domains"/>
    <property type="match status" value="1"/>
</dbReference>
<dbReference type="PROSITE" id="PS50943">
    <property type="entry name" value="HTH_CROC1"/>
    <property type="match status" value="1"/>
</dbReference>
<dbReference type="SMART" id="SM00530">
    <property type="entry name" value="HTH_XRE"/>
    <property type="match status" value="1"/>
</dbReference>
<dbReference type="AlphaFoldDB" id="A0A918PGD2"/>